<reference evidence="12" key="1">
    <citation type="journal article" date="2022" name="Int. J. Mol. Sci.">
        <title>Draft Genome of Tanacetum Coccineum: Genomic Comparison of Closely Related Tanacetum-Family Plants.</title>
        <authorList>
            <person name="Yamashiro T."/>
            <person name="Shiraishi A."/>
            <person name="Nakayama K."/>
            <person name="Satake H."/>
        </authorList>
    </citation>
    <scope>NUCLEOTIDE SEQUENCE</scope>
</reference>
<dbReference type="InterPro" id="IPR010285">
    <property type="entry name" value="DNA_helicase_pif1-like_DEAD"/>
</dbReference>
<dbReference type="InterPro" id="IPR012340">
    <property type="entry name" value="NA-bd_OB-fold"/>
</dbReference>
<keyword evidence="5" id="KW-0238">DNA-binding</keyword>
<proteinExistence type="inferred from homology"/>
<dbReference type="InterPro" id="IPR027417">
    <property type="entry name" value="P-loop_NTPase"/>
</dbReference>
<evidence type="ECO:0000256" key="5">
    <source>
        <dbReference type="ARBA" id="ARBA00023125"/>
    </source>
</evidence>
<protein>
    <recommendedName>
        <fullName evidence="6">ATP-dependent DNA helicase</fullName>
        <ecNumber evidence="6">5.6.2.3</ecNumber>
    </recommendedName>
</protein>
<dbReference type="InterPro" id="IPR025476">
    <property type="entry name" value="Helitron_helicase-like"/>
</dbReference>
<dbReference type="Pfam" id="PF14214">
    <property type="entry name" value="Helitron_like_N"/>
    <property type="match status" value="1"/>
</dbReference>
<dbReference type="SUPFAM" id="SSF52540">
    <property type="entry name" value="P-loop containing nucleoside triphosphate hydrolases"/>
    <property type="match status" value="2"/>
</dbReference>
<keyword evidence="2" id="KW-0479">Metal-binding</keyword>
<keyword evidence="6" id="KW-0227">DNA damage</keyword>
<organism evidence="12 13">
    <name type="scientific">Tanacetum coccineum</name>
    <dbReference type="NCBI Taxonomy" id="301880"/>
    <lineage>
        <taxon>Eukaryota</taxon>
        <taxon>Viridiplantae</taxon>
        <taxon>Streptophyta</taxon>
        <taxon>Embryophyta</taxon>
        <taxon>Tracheophyta</taxon>
        <taxon>Spermatophyta</taxon>
        <taxon>Magnoliopsida</taxon>
        <taxon>eudicotyledons</taxon>
        <taxon>Gunneridae</taxon>
        <taxon>Pentapetalae</taxon>
        <taxon>asterids</taxon>
        <taxon>campanulids</taxon>
        <taxon>Asterales</taxon>
        <taxon>Asteraceae</taxon>
        <taxon>Asteroideae</taxon>
        <taxon>Anthemideae</taxon>
        <taxon>Anthemidinae</taxon>
        <taxon>Tanacetum</taxon>
    </lineage>
</organism>
<dbReference type="EC" id="5.6.2.3" evidence="6"/>
<evidence type="ECO:0000256" key="4">
    <source>
        <dbReference type="ARBA" id="ARBA00022833"/>
    </source>
</evidence>
<name>A0ABQ5FEA3_9ASTR</name>
<keyword evidence="6 12" id="KW-0347">Helicase</keyword>
<dbReference type="PANTHER" id="PTHR10492:SF96">
    <property type="entry name" value="ATP-DEPENDENT DNA HELICASE"/>
    <property type="match status" value="1"/>
</dbReference>
<keyword evidence="6" id="KW-0067">ATP-binding</keyword>
<dbReference type="Proteomes" id="UP001151760">
    <property type="component" value="Unassembled WGS sequence"/>
</dbReference>
<feature type="domain" description="Replication factor A C-terminal" evidence="9">
    <location>
        <begin position="1784"/>
        <end position="1908"/>
    </location>
</feature>
<feature type="domain" description="DNA helicase Pif1-like 2B" evidence="11">
    <location>
        <begin position="1344"/>
        <end position="1390"/>
    </location>
</feature>
<dbReference type="InterPro" id="IPR013955">
    <property type="entry name" value="Rep_factor-A_C"/>
</dbReference>
<keyword evidence="6" id="KW-0233">DNA recombination</keyword>
<reference evidence="12" key="2">
    <citation type="submission" date="2022-01" db="EMBL/GenBank/DDBJ databases">
        <authorList>
            <person name="Yamashiro T."/>
            <person name="Shiraishi A."/>
            <person name="Satake H."/>
            <person name="Nakayama K."/>
        </authorList>
    </citation>
    <scope>NUCLEOTIDE SEQUENCE</scope>
</reference>
<evidence type="ECO:0000313" key="13">
    <source>
        <dbReference type="Proteomes" id="UP001151760"/>
    </source>
</evidence>
<dbReference type="CDD" id="cd18809">
    <property type="entry name" value="SF1_C_RecD"/>
    <property type="match status" value="1"/>
</dbReference>
<feature type="domain" description="Helitron helicase-like" evidence="10">
    <location>
        <begin position="410"/>
        <end position="593"/>
    </location>
</feature>
<dbReference type="Gene3D" id="3.40.50.300">
    <property type="entry name" value="P-loop containing nucleotide triphosphate hydrolases"/>
    <property type="match status" value="1"/>
</dbReference>
<evidence type="ECO:0000259" key="9">
    <source>
        <dbReference type="Pfam" id="PF08646"/>
    </source>
</evidence>
<evidence type="ECO:0000259" key="10">
    <source>
        <dbReference type="Pfam" id="PF14214"/>
    </source>
</evidence>
<keyword evidence="13" id="KW-1185">Reference proteome</keyword>
<evidence type="ECO:0000256" key="6">
    <source>
        <dbReference type="RuleBase" id="RU363044"/>
    </source>
</evidence>
<dbReference type="Pfam" id="PF05970">
    <property type="entry name" value="PIF1"/>
    <property type="match status" value="1"/>
</dbReference>
<dbReference type="PANTHER" id="PTHR10492">
    <property type="match status" value="1"/>
</dbReference>
<gene>
    <name evidence="12" type="ORF">Tco_1004766</name>
</gene>
<evidence type="ECO:0000256" key="3">
    <source>
        <dbReference type="ARBA" id="ARBA00022771"/>
    </source>
</evidence>
<dbReference type="EMBL" id="BQNB010017270">
    <property type="protein sequence ID" value="GJT61233.1"/>
    <property type="molecule type" value="Genomic_DNA"/>
</dbReference>
<evidence type="ECO:0000259" key="8">
    <source>
        <dbReference type="Pfam" id="PF05970"/>
    </source>
</evidence>
<sequence>MGSFRSKEDGVSKISTSIYVTNFPDSLSAKDLFHSCVAGYVGSSSRIAPSNHAYLCLDVADGVVRPKIVPFTSTRPGNTYEGDDFRENTCHTVGSFQHSQVPPTTPVSHTSYFGGRSTTQSSIKGHTPSYIDLGDCDQQCHHCGCLFWYGERIRNNNYARRVEYHLCCGGGKIYMRPTPDPPIFIQQLLTNTHFMEHIRAYNQMFAMTSFGAKVDDSVNSGKGPYVFKVSGQIYHWIGSLCPEEGQHPRFLQLYIYDTHDEVSNRMRNFAGREEDMLNPDIVQGLIRVLDEHNGLVRIFRTARDRCNAGEIPGFKIWLYNNGGARGYELLGSDVLGGIVFEYGPQSRTDFDVIIEFRGGFPKRINKLHQSYMSLQFPLLFVFGEPGYYPELLLKPKDGSGRGKKVTMNAYYKYQLHPRVKEFGLIFKSGRLFQQYVVATFCAIEQSRLDFIRKRQRELRSDYLLGLYDAISQGDREGIQAGSMVMLPRTFTGGPRYMYSHYLDALAICRSLGNPQFFVTFTCNVKWPEIKRYMLRFPGLTPADRADIVCRVFQQKVNDFLRFLKDERPFGYVIAFLYTIEFQKRGLPHCHTLLWVDSSNQIKEAAQIDDYISAELPDPIQDPGFPKMYNDKTFFDINGHTHYRRRQTWVYFMKGESRLDNCNVVPYNRMLCLAFRAHINVEYCGWSMLIKYLFKYISKGPDRILGKIDRQVGNPSSSTIEKHIQVDEIKNYVDGRFICPFEACWRIFDYPIHRREPAVQILNVHLENMQRVNFRERDRLDVIVNMPDKKKTTLTEWYVYNNEHTDGRHLTYLDFPSEFVWYADSKSWHKRVIRTKKSIGRLTYVHPSSGDLFYFRMLLSHQKGCKSPIEVRTINGQVLPTYRAACEALGLLGDDKEWDTALEESGASATSAQLRTLFAQILVYCNVADPRKLWEKHWEAMKDDIPGKVSQVTGILNYHLNTPELQGHILYELEATLNGFGKSVKEFGLPTPPEHLLKDLKNKLLMEEKNYKRDVLLQESALLVPKLNTEQKQIYTLVMNAVEQNQQEMLFVYGHGGTGKTFLWKTIISSLRSQGKIVLAVASSGIASLLLPAGRTAHSRFKLPLELTDESICHAKKHSQLGNLLIETNLIIWDEAPMNDRRCFEALDRTLRDLMTTPETVFGGKTVILGGDFRQTLPVKKGAVKQDLIHASIARSYLWQDFKVCTLKQNMRLFRSGLSDEERERSKLFAEWLLDVGNGEIGYPDKDYGEDTFRITVPQEYCIAPGEQGLSQLIDFIYDDATLKTPTADTFQEKAIVCPKNDAADTVNAKILASVEGVTKTYLSKDEAIQMGRETSETEMLYPLEYLNTITFPGFPPHELQLKVGSPIMLLRNVNLSGGLCNGTRMIVISLMSKLIEAQIITGTRVGEKVYIHRIPLTHKDPTLSFTFKRTQFPVKLCYAMTINKSQGQSLSKIGVYLPEPVFGHGQLYVALSRATSPDGLKLLINQETDESPYTTKNIAYTQSFTAMAGTTITSLEIGKEGYVIEARVYRKWTSKSVPDMKEIAFCCILIDRENNAVQANMDVRKTEYFNSKLKLNTVYRISNFICENTKPYQQTLQNSISLKFRKITTFEVLPGKESEFPNHHFELISYNQLPSRVPYLDEETSRMVYPILSDYLGCIRSISDLIPSGDANTGQKYRRKVDIESLDGNVVEFTMFDDLAKQFNKQEIEKLQHPVIIVVSSCHVTRYRDVQLVETPATHYYVNPRFQEASDAYKMFKEKYNQNPPLQVINYRYQDPEQEKDVRFTCDAMITSFNERRSWSYPSCNECKKLSTKINGIDTCEDHGKQIPPTYRYNFTATVANGTATAEFTFFTEAGQKIVGQSCSDVMQKFEASDKTKLPVELVNTIGTNHIFQIQFSPNTHKGAGRFIVNDVLDIQTTHEQQDAGLMSHASINKDKGLDTQLATGTVLTIQDSTSKDSSMPGPKPLDTQNSI</sequence>
<keyword evidence="6" id="KW-0378">Hydrolase</keyword>
<dbReference type="InterPro" id="IPR047192">
    <property type="entry name" value="Euk_RPA1_DBD_C"/>
</dbReference>
<evidence type="ECO:0000256" key="2">
    <source>
        <dbReference type="ARBA" id="ARBA00022723"/>
    </source>
</evidence>
<comment type="catalytic activity">
    <reaction evidence="6">
        <text>ATP + H2O = ADP + phosphate + H(+)</text>
        <dbReference type="Rhea" id="RHEA:13065"/>
        <dbReference type="ChEBI" id="CHEBI:15377"/>
        <dbReference type="ChEBI" id="CHEBI:15378"/>
        <dbReference type="ChEBI" id="CHEBI:30616"/>
        <dbReference type="ChEBI" id="CHEBI:43474"/>
        <dbReference type="ChEBI" id="CHEBI:456216"/>
        <dbReference type="EC" id="5.6.2.3"/>
    </reaction>
</comment>
<dbReference type="Pfam" id="PF08646">
    <property type="entry name" value="Rep_fac-A_C"/>
    <property type="match status" value="1"/>
</dbReference>
<comment type="similarity">
    <text evidence="6">Belongs to the helicase family.</text>
</comment>
<evidence type="ECO:0000259" key="11">
    <source>
        <dbReference type="Pfam" id="PF21530"/>
    </source>
</evidence>
<keyword evidence="3" id="KW-0863">Zinc-finger</keyword>
<feature type="domain" description="DNA helicase Pif1-like DEAD-box helicase" evidence="8">
    <location>
        <begin position="1025"/>
        <end position="1242"/>
    </location>
</feature>
<dbReference type="GO" id="GO:0004386">
    <property type="term" value="F:helicase activity"/>
    <property type="evidence" value="ECO:0007669"/>
    <property type="project" value="UniProtKB-KW"/>
</dbReference>
<comment type="similarity">
    <text evidence="1">Belongs to the replication factor A protein 1 family.</text>
</comment>
<feature type="region of interest" description="Disordered" evidence="7">
    <location>
        <begin position="1950"/>
        <end position="1972"/>
    </location>
</feature>
<dbReference type="SUPFAM" id="SSF50249">
    <property type="entry name" value="Nucleic acid-binding proteins"/>
    <property type="match status" value="3"/>
</dbReference>
<evidence type="ECO:0000256" key="1">
    <source>
        <dbReference type="ARBA" id="ARBA00005690"/>
    </source>
</evidence>
<comment type="cofactor">
    <cofactor evidence="6">
        <name>Mg(2+)</name>
        <dbReference type="ChEBI" id="CHEBI:18420"/>
    </cofactor>
</comment>
<keyword evidence="4" id="KW-0862">Zinc</keyword>
<keyword evidence="6" id="KW-0234">DNA repair</keyword>
<evidence type="ECO:0000313" key="12">
    <source>
        <dbReference type="EMBL" id="GJT61233.1"/>
    </source>
</evidence>
<dbReference type="InterPro" id="IPR049163">
    <property type="entry name" value="Pif1-like_2B_dom"/>
</dbReference>
<dbReference type="Gene3D" id="2.40.50.140">
    <property type="entry name" value="Nucleic acid-binding proteins"/>
    <property type="match status" value="3"/>
</dbReference>
<evidence type="ECO:0000256" key="7">
    <source>
        <dbReference type="SAM" id="MobiDB-lite"/>
    </source>
</evidence>
<keyword evidence="6" id="KW-0547">Nucleotide-binding</keyword>
<comment type="caution">
    <text evidence="12">The sequence shown here is derived from an EMBL/GenBank/DDBJ whole genome shotgun (WGS) entry which is preliminary data.</text>
</comment>
<accession>A0ABQ5FEA3</accession>
<dbReference type="CDD" id="cd04476">
    <property type="entry name" value="RPA1_DBD_C"/>
    <property type="match status" value="1"/>
</dbReference>
<dbReference type="Pfam" id="PF21530">
    <property type="entry name" value="Pif1_2B_dom"/>
    <property type="match status" value="1"/>
</dbReference>